<evidence type="ECO:0000313" key="4">
    <source>
        <dbReference type="Proteomes" id="UP000199144"/>
    </source>
</evidence>
<accession>A0A1I4SM78</accession>
<dbReference type="AlphaFoldDB" id="A0A1I4SM78"/>
<dbReference type="GO" id="GO:0070573">
    <property type="term" value="F:metallodipeptidase activity"/>
    <property type="evidence" value="ECO:0007669"/>
    <property type="project" value="TreeGrafter"/>
</dbReference>
<dbReference type="SUPFAM" id="SSF53187">
    <property type="entry name" value="Zn-dependent exopeptidases"/>
    <property type="match status" value="1"/>
</dbReference>
<dbReference type="OrthoDB" id="9773892at2"/>
<dbReference type="PIRSF" id="PIRSF016599">
    <property type="entry name" value="Xaa-His_dipept"/>
    <property type="match status" value="1"/>
</dbReference>
<keyword evidence="4" id="KW-1185">Reference proteome</keyword>
<sequence length="485" mass="51522">MPNSAEDAEMRQAAEKCPVFDWFGFVSAYRRPSGSEAAIIAAISDCVAKWGLDHETDDYGNLLVRKPASAGSAQGLTTILQAHVDMVSVSDSPGFRPDVDAIHPVIKDGWLLARGTSLGADNGLGVAAMLSVLASQDISHGPIEALFTVEEETGLHGAKALPPNWLRGSRLINLDSEDDREIISGSSGGLPGIVCHDLSAAVQTLPEDQGVELIEVRLEGLAGGHSGLDIDKGRPNAIIELARILADTWPRRKTRLVSLEGGTGRNAIPVAAKAVIATPSGEGRAADTVLLSNKVAHLGADAALTVQPMARTKPILSLNPDTTISLLDTIIGHPFGVLEIAPNKRPNTSINLGRIGFDNGQLSAEILGRMVLPEGVAVLRDVIQRAWQGLGASAELSPPHPAWSPRQTSPLLDHTKDAYEALFGRSPEVATIHAGLECATILAQYPDLDAISIGPRIENAHTTRERAECASIQRFWDLLVEILSR</sequence>
<proteinExistence type="predicted"/>
<dbReference type="NCBIfam" id="TIGR01893">
    <property type="entry name" value="aa-his-dipept"/>
    <property type="match status" value="1"/>
</dbReference>
<dbReference type="InterPro" id="IPR001160">
    <property type="entry name" value="Peptidase_M20C"/>
</dbReference>
<dbReference type="PANTHER" id="PTHR43501">
    <property type="entry name" value="CYTOSOL NON-SPECIFIC DIPEPTIDASE"/>
    <property type="match status" value="1"/>
</dbReference>
<gene>
    <name evidence="3" type="ORF">SAMN04488042_11177</name>
</gene>
<protein>
    <submittedName>
        <fullName evidence="3">Dipeptidase D</fullName>
    </submittedName>
</protein>
<organism evidence="3 4">
    <name type="scientific">Shimia aestuarii</name>
    <dbReference type="NCBI Taxonomy" id="254406"/>
    <lineage>
        <taxon>Bacteria</taxon>
        <taxon>Pseudomonadati</taxon>
        <taxon>Pseudomonadota</taxon>
        <taxon>Alphaproteobacteria</taxon>
        <taxon>Rhodobacterales</taxon>
        <taxon>Roseobacteraceae</taxon>
    </lineage>
</organism>
<dbReference type="RefSeq" id="WP_131814402.1">
    <property type="nucleotide sequence ID" value="NZ_FOTQ01000011.1"/>
</dbReference>
<dbReference type="InterPro" id="IPR011650">
    <property type="entry name" value="Peptidase_M20_dimer"/>
</dbReference>
<evidence type="ECO:0000313" key="3">
    <source>
        <dbReference type="EMBL" id="SFM65586.1"/>
    </source>
</evidence>
<feature type="domain" description="Peptidase M20 dimerisation" evidence="2">
    <location>
        <begin position="219"/>
        <end position="278"/>
    </location>
</feature>
<dbReference type="STRING" id="254406.SAMN04488042_11177"/>
<evidence type="ECO:0000256" key="1">
    <source>
        <dbReference type="ARBA" id="ARBA00022801"/>
    </source>
</evidence>
<dbReference type="EMBL" id="FOTQ01000011">
    <property type="protein sequence ID" value="SFM65586.1"/>
    <property type="molecule type" value="Genomic_DNA"/>
</dbReference>
<dbReference type="GO" id="GO:0006508">
    <property type="term" value="P:proteolysis"/>
    <property type="evidence" value="ECO:0007669"/>
    <property type="project" value="InterPro"/>
</dbReference>
<dbReference type="Proteomes" id="UP000199144">
    <property type="component" value="Unassembled WGS sequence"/>
</dbReference>
<dbReference type="Pfam" id="PF07687">
    <property type="entry name" value="M20_dimer"/>
    <property type="match status" value="1"/>
</dbReference>
<dbReference type="Pfam" id="PF01546">
    <property type="entry name" value="Peptidase_M20"/>
    <property type="match status" value="1"/>
</dbReference>
<name>A0A1I4SM78_9RHOB</name>
<dbReference type="FunFam" id="3.40.630.10:FF:000018">
    <property type="entry name" value="Aminoacyl-histidine dipeptidase PepD"/>
    <property type="match status" value="1"/>
</dbReference>
<keyword evidence="1" id="KW-0378">Hydrolase</keyword>
<reference evidence="3 4" key="1">
    <citation type="submission" date="2016-10" db="EMBL/GenBank/DDBJ databases">
        <authorList>
            <person name="de Groot N.N."/>
        </authorList>
    </citation>
    <scope>NUCLEOTIDE SEQUENCE [LARGE SCALE GENOMIC DNA]</scope>
    <source>
        <strain evidence="3 4">DSM 15283</strain>
    </source>
</reference>
<dbReference type="Gene3D" id="3.40.630.10">
    <property type="entry name" value="Zn peptidases"/>
    <property type="match status" value="2"/>
</dbReference>
<dbReference type="PRINTS" id="PR00934">
    <property type="entry name" value="XHISDIPTASE"/>
</dbReference>
<evidence type="ECO:0000259" key="2">
    <source>
        <dbReference type="Pfam" id="PF07687"/>
    </source>
</evidence>
<dbReference type="PANTHER" id="PTHR43501:SF1">
    <property type="entry name" value="CYTOSOL NON-SPECIFIC DIPEPTIDASE"/>
    <property type="match status" value="1"/>
</dbReference>
<dbReference type="InterPro" id="IPR002933">
    <property type="entry name" value="Peptidase_M20"/>
</dbReference>
<dbReference type="GO" id="GO:0005829">
    <property type="term" value="C:cytosol"/>
    <property type="evidence" value="ECO:0007669"/>
    <property type="project" value="TreeGrafter"/>
</dbReference>